<feature type="domain" description="Ketoreductase" evidence="4">
    <location>
        <begin position="6"/>
        <end position="185"/>
    </location>
</feature>
<dbReference type="PANTHER" id="PTHR43658:SF8">
    <property type="entry name" value="17-BETA-HYDROXYSTEROID DEHYDROGENASE 14-RELATED"/>
    <property type="match status" value="1"/>
</dbReference>
<dbReference type="PRINTS" id="PR00080">
    <property type="entry name" value="SDRFAMILY"/>
</dbReference>
<dbReference type="OrthoDB" id="9795647at2"/>
<evidence type="ECO:0000256" key="2">
    <source>
        <dbReference type="ARBA" id="ARBA00023002"/>
    </source>
</evidence>
<dbReference type="AlphaFoldDB" id="A0A3A1P987"/>
<name>A0A3A1P987_9SPHN</name>
<dbReference type="GO" id="GO:0016491">
    <property type="term" value="F:oxidoreductase activity"/>
    <property type="evidence" value="ECO:0007669"/>
    <property type="project" value="UniProtKB-KW"/>
</dbReference>
<dbReference type="PANTHER" id="PTHR43658">
    <property type="entry name" value="SHORT-CHAIN DEHYDROGENASE/REDUCTASE"/>
    <property type="match status" value="1"/>
</dbReference>
<gene>
    <name evidence="5" type="ORF">D2V17_07990</name>
</gene>
<dbReference type="InterPro" id="IPR036291">
    <property type="entry name" value="NAD(P)-bd_dom_sf"/>
</dbReference>
<dbReference type="PROSITE" id="PS51257">
    <property type="entry name" value="PROKAR_LIPOPROTEIN"/>
    <property type="match status" value="1"/>
</dbReference>
<proteinExistence type="inferred from homology"/>
<dbReference type="SMART" id="SM00822">
    <property type="entry name" value="PKS_KR"/>
    <property type="match status" value="1"/>
</dbReference>
<dbReference type="PROSITE" id="PS00061">
    <property type="entry name" value="ADH_SHORT"/>
    <property type="match status" value="1"/>
</dbReference>
<keyword evidence="2" id="KW-0560">Oxidoreductase</keyword>
<evidence type="ECO:0000313" key="6">
    <source>
        <dbReference type="Proteomes" id="UP000265366"/>
    </source>
</evidence>
<dbReference type="Proteomes" id="UP000265366">
    <property type="component" value="Unassembled WGS sequence"/>
</dbReference>
<evidence type="ECO:0000256" key="1">
    <source>
        <dbReference type="ARBA" id="ARBA00006484"/>
    </source>
</evidence>
<accession>A0A3A1P987</accession>
<dbReference type="RefSeq" id="WP_119592544.1">
    <property type="nucleotide sequence ID" value="NZ_QXFM01000073.1"/>
</dbReference>
<dbReference type="InterPro" id="IPR002347">
    <property type="entry name" value="SDR_fam"/>
</dbReference>
<dbReference type="PRINTS" id="PR00081">
    <property type="entry name" value="GDHRDH"/>
</dbReference>
<evidence type="ECO:0000256" key="3">
    <source>
        <dbReference type="RuleBase" id="RU000363"/>
    </source>
</evidence>
<dbReference type="Pfam" id="PF00106">
    <property type="entry name" value="adh_short"/>
    <property type="match status" value="1"/>
</dbReference>
<dbReference type="InterPro" id="IPR057326">
    <property type="entry name" value="KR_dom"/>
</dbReference>
<dbReference type="Gene3D" id="3.40.50.720">
    <property type="entry name" value="NAD(P)-binding Rossmann-like Domain"/>
    <property type="match status" value="1"/>
</dbReference>
<evidence type="ECO:0000313" key="5">
    <source>
        <dbReference type="EMBL" id="RIV88121.1"/>
    </source>
</evidence>
<dbReference type="SUPFAM" id="SSF51735">
    <property type="entry name" value="NAD(P)-binding Rossmann-fold domains"/>
    <property type="match status" value="1"/>
</dbReference>
<comment type="similarity">
    <text evidence="1 3">Belongs to the short-chain dehydrogenases/reductases (SDR) family.</text>
</comment>
<dbReference type="FunFam" id="3.40.50.720:FF:000084">
    <property type="entry name" value="Short-chain dehydrogenase reductase"/>
    <property type="match status" value="1"/>
</dbReference>
<reference evidence="5 6" key="1">
    <citation type="submission" date="2018-08" db="EMBL/GenBank/DDBJ databases">
        <title>Erythrobacter zhengii sp.nov., a bacterium isolated from deep-sea sediment.</title>
        <authorList>
            <person name="Fang C."/>
            <person name="Wu Y.-H."/>
            <person name="Sun C."/>
            <person name="Wang H."/>
            <person name="Cheng H."/>
            <person name="Meng F.-X."/>
            <person name="Wang C.-S."/>
            <person name="Xu X.-W."/>
        </authorList>
    </citation>
    <scope>NUCLEOTIDE SEQUENCE [LARGE SCALE GENOMIC DNA]</scope>
    <source>
        <strain evidence="5 6">CCTCC AB 2015396</strain>
    </source>
</reference>
<organism evidence="5 6">
    <name type="scientific">Aurantiacibacter xanthus</name>
    <dbReference type="NCBI Taxonomy" id="1784712"/>
    <lineage>
        <taxon>Bacteria</taxon>
        <taxon>Pseudomonadati</taxon>
        <taxon>Pseudomonadota</taxon>
        <taxon>Alphaproteobacteria</taxon>
        <taxon>Sphingomonadales</taxon>
        <taxon>Erythrobacteraceae</taxon>
        <taxon>Aurantiacibacter</taxon>
    </lineage>
</organism>
<dbReference type="EMBL" id="QXFM01000073">
    <property type="protein sequence ID" value="RIV88121.1"/>
    <property type="molecule type" value="Genomic_DNA"/>
</dbReference>
<dbReference type="InterPro" id="IPR020904">
    <property type="entry name" value="Sc_DH/Rdtase_CS"/>
</dbReference>
<comment type="caution">
    <text evidence="5">The sequence shown here is derived from an EMBL/GenBank/DDBJ whole genome shotgun (WGS) entry which is preliminary data.</text>
</comment>
<protein>
    <submittedName>
        <fullName evidence="5">SDR family NAD(P)-dependent oxidoreductase</fullName>
    </submittedName>
</protein>
<evidence type="ECO:0000259" key="4">
    <source>
        <dbReference type="SMART" id="SM00822"/>
    </source>
</evidence>
<sequence>MDPAGKVALVTGGNSGLGAGAAERLVALGATVVSCDVAGQAPEGVEFLSCDVSDEASVKAAVAAVMARHGRIDICCNNAGVGGLGPIATPEGPGNMADFARVIGINLMGAAHVAAHVGHAMIANQPSGPDGERGVIVNTCSIASFEGQEGMGAYTAAKAALKELTLVWARDLARHAIRVNAVAPGFMATPLVAMLPPELVDELLRDVEFPKRAGTGEDFAAAVEFLIRTPLVNGEVLRLDGGARPPARTQWASGQ</sequence>
<keyword evidence="6" id="KW-1185">Reference proteome</keyword>